<reference evidence="3" key="2">
    <citation type="submission" date="2025-08" db="UniProtKB">
        <authorList>
            <consortium name="RefSeq"/>
        </authorList>
    </citation>
    <scope>IDENTIFICATION</scope>
    <source>
        <tissue evidence="3">Leaf</tissue>
    </source>
</reference>
<feature type="non-terminal residue" evidence="3">
    <location>
        <position position="1"/>
    </location>
</feature>
<name>A0ABM1RI12_CAMSA</name>
<reference evidence="2" key="1">
    <citation type="journal article" date="2014" name="Nat. Commun.">
        <title>The emerging biofuel crop Camelina sativa retains a highly undifferentiated hexaploid genome structure.</title>
        <authorList>
            <person name="Kagale S."/>
            <person name="Koh C."/>
            <person name="Nixon J."/>
            <person name="Bollina V."/>
            <person name="Clarke W.E."/>
            <person name="Tuteja R."/>
            <person name="Spillane C."/>
            <person name="Robinson S.J."/>
            <person name="Links M.G."/>
            <person name="Clarke C."/>
            <person name="Higgins E.E."/>
            <person name="Huebert T."/>
            <person name="Sharpe A.G."/>
            <person name="Parkin I.A."/>
        </authorList>
    </citation>
    <scope>NUCLEOTIDE SEQUENCE [LARGE SCALE GENOMIC DNA]</scope>
    <source>
        <strain evidence="2">cv. DH55</strain>
    </source>
</reference>
<dbReference type="RefSeq" id="XP_019098650.1">
    <property type="nucleotide sequence ID" value="XM_019243105.1"/>
</dbReference>
<dbReference type="GeneID" id="109131939"/>
<dbReference type="PANTHER" id="PTHR48202:SF1">
    <property type="entry name" value="ALPHA_BETA-HYDROLASES SUPERFAMILY PROTEIN"/>
    <property type="match status" value="1"/>
</dbReference>
<sequence length="138" mass="14872">LNLNKPKLTPPPPPHQSRGLLPSFRTVSPTFSFSKKSVFVLSAAALSTAVAYSAVFPSDHDQSNRNPRGNSRVYESIEDAVQKSGNSLRRVVHHARQTGVAASVLWQSLRSVLSSANHEVRAGFELRVAALLADIASA</sequence>
<dbReference type="PANTHER" id="PTHR48202">
    <property type="entry name" value="ALPHA/BETA-HYDROLASES SUPERFAMILY PROTEIN"/>
    <property type="match status" value="1"/>
</dbReference>
<evidence type="ECO:0000313" key="2">
    <source>
        <dbReference type="Proteomes" id="UP000694864"/>
    </source>
</evidence>
<gene>
    <name evidence="3" type="primary">LOC109131939</name>
</gene>
<protein>
    <submittedName>
        <fullName evidence="3">Uncharacterized protein LOC109131939</fullName>
    </submittedName>
</protein>
<feature type="region of interest" description="Disordered" evidence="1">
    <location>
        <begin position="1"/>
        <end position="21"/>
    </location>
</feature>
<feature type="non-terminal residue" evidence="3">
    <location>
        <position position="138"/>
    </location>
</feature>
<proteinExistence type="predicted"/>
<keyword evidence="2" id="KW-1185">Reference proteome</keyword>
<dbReference type="Proteomes" id="UP000694864">
    <property type="component" value="Unplaced"/>
</dbReference>
<evidence type="ECO:0000313" key="3">
    <source>
        <dbReference type="RefSeq" id="XP_019098650.1"/>
    </source>
</evidence>
<organism evidence="2 3">
    <name type="scientific">Camelina sativa</name>
    <name type="common">False flax</name>
    <name type="synonym">Myagrum sativum</name>
    <dbReference type="NCBI Taxonomy" id="90675"/>
    <lineage>
        <taxon>Eukaryota</taxon>
        <taxon>Viridiplantae</taxon>
        <taxon>Streptophyta</taxon>
        <taxon>Embryophyta</taxon>
        <taxon>Tracheophyta</taxon>
        <taxon>Spermatophyta</taxon>
        <taxon>Magnoliopsida</taxon>
        <taxon>eudicotyledons</taxon>
        <taxon>Gunneridae</taxon>
        <taxon>Pentapetalae</taxon>
        <taxon>rosids</taxon>
        <taxon>malvids</taxon>
        <taxon>Brassicales</taxon>
        <taxon>Brassicaceae</taxon>
        <taxon>Camelineae</taxon>
        <taxon>Camelina</taxon>
    </lineage>
</organism>
<evidence type="ECO:0000256" key="1">
    <source>
        <dbReference type="SAM" id="MobiDB-lite"/>
    </source>
</evidence>
<accession>A0ABM1RI12</accession>